<feature type="compositionally biased region" description="Basic and acidic residues" evidence="1">
    <location>
        <begin position="51"/>
        <end position="65"/>
    </location>
</feature>
<keyword evidence="3" id="KW-1185">Reference proteome</keyword>
<gene>
    <name evidence="2" type="ORF">LTRI10_LOCUS3613</name>
</gene>
<feature type="region of interest" description="Disordered" evidence="1">
    <location>
        <begin position="21"/>
        <end position="74"/>
    </location>
</feature>
<protein>
    <submittedName>
        <fullName evidence="2">Uncharacterized protein</fullName>
    </submittedName>
</protein>
<evidence type="ECO:0000313" key="2">
    <source>
        <dbReference type="EMBL" id="CAL1355882.1"/>
    </source>
</evidence>
<sequence>MNEERKRNGSAFLSEIYNSSLKAGIDSPHRSHLARVRSNWESEGSQSSSAGRERSRSGSHNREGEGEGWSPVEA</sequence>
<accession>A0AAV2CHI1</accession>
<name>A0AAV2CHI1_9ROSI</name>
<proteinExistence type="predicted"/>
<feature type="compositionally biased region" description="Low complexity" evidence="1">
    <location>
        <begin position="41"/>
        <end position="50"/>
    </location>
</feature>
<reference evidence="2 3" key="1">
    <citation type="submission" date="2024-04" db="EMBL/GenBank/DDBJ databases">
        <authorList>
            <person name="Fracassetti M."/>
        </authorList>
    </citation>
    <scope>NUCLEOTIDE SEQUENCE [LARGE SCALE GENOMIC DNA]</scope>
</reference>
<dbReference type="AlphaFoldDB" id="A0AAV2CHI1"/>
<evidence type="ECO:0000313" key="3">
    <source>
        <dbReference type="Proteomes" id="UP001497516"/>
    </source>
</evidence>
<evidence type="ECO:0000256" key="1">
    <source>
        <dbReference type="SAM" id="MobiDB-lite"/>
    </source>
</evidence>
<dbReference type="Proteomes" id="UP001497516">
    <property type="component" value="Chromosome 1"/>
</dbReference>
<dbReference type="EMBL" id="OZ034813">
    <property type="protein sequence ID" value="CAL1355882.1"/>
    <property type="molecule type" value="Genomic_DNA"/>
</dbReference>
<organism evidence="2 3">
    <name type="scientific">Linum trigynum</name>
    <dbReference type="NCBI Taxonomy" id="586398"/>
    <lineage>
        <taxon>Eukaryota</taxon>
        <taxon>Viridiplantae</taxon>
        <taxon>Streptophyta</taxon>
        <taxon>Embryophyta</taxon>
        <taxon>Tracheophyta</taxon>
        <taxon>Spermatophyta</taxon>
        <taxon>Magnoliopsida</taxon>
        <taxon>eudicotyledons</taxon>
        <taxon>Gunneridae</taxon>
        <taxon>Pentapetalae</taxon>
        <taxon>rosids</taxon>
        <taxon>fabids</taxon>
        <taxon>Malpighiales</taxon>
        <taxon>Linaceae</taxon>
        <taxon>Linum</taxon>
    </lineage>
</organism>